<comment type="caution">
    <text evidence="2">The sequence shown here is derived from an EMBL/GenBank/DDBJ whole genome shotgun (WGS) entry which is preliminary data.</text>
</comment>
<keyword evidence="3" id="KW-1185">Reference proteome</keyword>
<evidence type="ECO:0000256" key="1">
    <source>
        <dbReference type="SAM" id="MobiDB-lite"/>
    </source>
</evidence>
<feature type="region of interest" description="Disordered" evidence="1">
    <location>
        <begin position="1"/>
        <end position="35"/>
    </location>
</feature>
<dbReference type="AlphaFoldDB" id="A0A9P7TWU6"/>
<dbReference type="EMBL" id="SRQM01000056">
    <property type="protein sequence ID" value="KAG6120498.1"/>
    <property type="molecule type" value="Genomic_DNA"/>
</dbReference>
<sequence>MDCSKLVLKTFPRPRTGEEPGLSNRIAVRGRDEDDGIVATQPRLYPALRTGGKEEQEVPSFRTTAKDVTSEFQVVGEEIRRLTRESACYREPSPAGI</sequence>
<evidence type="ECO:0000313" key="3">
    <source>
        <dbReference type="Proteomes" id="UP000732380"/>
    </source>
</evidence>
<accession>A0A9P7TWU6</accession>
<organism evidence="2 3">
    <name type="scientific">Claviceps humidiphila</name>
    <dbReference type="NCBI Taxonomy" id="1294629"/>
    <lineage>
        <taxon>Eukaryota</taxon>
        <taxon>Fungi</taxon>
        <taxon>Dikarya</taxon>
        <taxon>Ascomycota</taxon>
        <taxon>Pezizomycotina</taxon>
        <taxon>Sordariomycetes</taxon>
        <taxon>Hypocreomycetidae</taxon>
        <taxon>Hypocreales</taxon>
        <taxon>Clavicipitaceae</taxon>
        <taxon>Claviceps</taxon>
    </lineage>
</organism>
<evidence type="ECO:0000313" key="2">
    <source>
        <dbReference type="EMBL" id="KAG6120498.1"/>
    </source>
</evidence>
<protein>
    <submittedName>
        <fullName evidence="2">Uncharacterized protein</fullName>
    </submittedName>
</protein>
<gene>
    <name evidence="2" type="ORF">E4U13_006414</name>
</gene>
<proteinExistence type="predicted"/>
<dbReference type="Proteomes" id="UP000732380">
    <property type="component" value="Unassembled WGS sequence"/>
</dbReference>
<name>A0A9P7TWU6_9HYPO</name>
<reference evidence="2 3" key="1">
    <citation type="journal article" date="2020" name="bioRxiv">
        <title>Whole genome comparisons of ergot fungi reveals the divergence and evolution of species within the genus Claviceps are the result of varying mechanisms driving genome evolution and host range expansion.</title>
        <authorList>
            <person name="Wyka S.A."/>
            <person name="Mondo S.J."/>
            <person name="Liu M."/>
            <person name="Dettman J."/>
            <person name="Nalam V."/>
            <person name="Broders K.D."/>
        </authorList>
    </citation>
    <scope>NUCLEOTIDE SEQUENCE [LARGE SCALE GENOMIC DNA]</scope>
    <source>
        <strain evidence="2 3">LM576</strain>
    </source>
</reference>